<accession>A0A839XYD5</accession>
<reference evidence="3 4" key="1">
    <citation type="submission" date="2020-08" db="EMBL/GenBank/DDBJ databases">
        <title>Sequencing the genomes of 1000 actinobacteria strains.</title>
        <authorList>
            <person name="Klenk H.-P."/>
        </authorList>
    </citation>
    <scope>NUCLEOTIDE SEQUENCE [LARGE SCALE GENOMIC DNA]</scope>
    <source>
        <strain evidence="3 4">DSM 45267</strain>
    </source>
</reference>
<dbReference type="GO" id="GO:0005737">
    <property type="term" value="C:cytoplasm"/>
    <property type="evidence" value="ECO:0007669"/>
    <property type="project" value="TreeGrafter"/>
</dbReference>
<dbReference type="Pfam" id="PF00300">
    <property type="entry name" value="His_Phos_1"/>
    <property type="match status" value="1"/>
</dbReference>
<dbReference type="AlphaFoldDB" id="A0A839XYD5"/>
<dbReference type="GO" id="GO:0004619">
    <property type="term" value="F:phosphoglycerate mutase activity"/>
    <property type="evidence" value="ECO:0007669"/>
    <property type="project" value="UniProtKB-EC"/>
</dbReference>
<dbReference type="RefSeq" id="WP_183787291.1">
    <property type="nucleotide sequence ID" value="NZ_JACIBS010000011.1"/>
</dbReference>
<dbReference type="GO" id="GO:0016791">
    <property type="term" value="F:phosphatase activity"/>
    <property type="evidence" value="ECO:0007669"/>
    <property type="project" value="TreeGrafter"/>
</dbReference>
<feature type="active site" description="Tele-phosphohistidine intermediate" evidence="1">
    <location>
        <position position="10"/>
    </location>
</feature>
<protein>
    <submittedName>
        <fullName evidence="3">Putative phosphoglycerate mutase</fullName>
        <ecNumber evidence="3">5.4.2.12</ecNumber>
    </submittedName>
</protein>
<evidence type="ECO:0000256" key="2">
    <source>
        <dbReference type="PIRSR" id="PIRSR613078-2"/>
    </source>
</evidence>
<dbReference type="InterPro" id="IPR029033">
    <property type="entry name" value="His_PPase_superfam"/>
</dbReference>
<dbReference type="PANTHER" id="PTHR48100">
    <property type="entry name" value="BROAD-SPECIFICITY PHOSPHATASE YOR283W-RELATED"/>
    <property type="match status" value="1"/>
</dbReference>
<proteinExistence type="predicted"/>
<comment type="caution">
    <text evidence="3">The sequence shown here is derived from an EMBL/GenBank/DDBJ whole genome shotgun (WGS) entry which is preliminary data.</text>
</comment>
<keyword evidence="3" id="KW-0413">Isomerase</keyword>
<evidence type="ECO:0000313" key="4">
    <source>
        <dbReference type="Proteomes" id="UP000564573"/>
    </source>
</evidence>
<evidence type="ECO:0000256" key="1">
    <source>
        <dbReference type="PIRSR" id="PIRSR613078-1"/>
    </source>
</evidence>
<gene>
    <name evidence="3" type="ORF">FB384_005059</name>
</gene>
<sequence>MGARLLLVRHGETTWHAENRYAGSSDVALTERGAAQAAALARRIAGAAEPPVAIHASPLRRAMATAEPVGSALGLPVGVEPELREAHFGLAEGRTLAELPAAVVERFRADPVAGAFPDAEPPATVADRAVTALAGIAERAEGAGGRALVVAHNTLLRLALCRLLGIPLSNYRRALPRLENGAITEVGIEAGHASLYRLNAPAE</sequence>
<feature type="active site" description="Proton donor/acceptor" evidence="1">
    <location>
        <position position="85"/>
    </location>
</feature>
<dbReference type="CDD" id="cd07067">
    <property type="entry name" value="HP_PGM_like"/>
    <property type="match status" value="1"/>
</dbReference>
<dbReference type="SMART" id="SM00855">
    <property type="entry name" value="PGAM"/>
    <property type="match status" value="1"/>
</dbReference>
<dbReference type="InterPro" id="IPR013078">
    <property type="entry name" value="His_Pase_superF_clade-1"/>
</dbReference>
<evidence type="ECO:0000313" key="3">
    <source>
        <dbReference type="EMBL" id="MBB3666098.1"/>
    </source>
</evidence>
<feature type="binding site" evidence="2">
    <location>
        <position position="61"/>
    </location>
    <ligand>
        <name>substrate</name>
    </ligand>
</feature>
<dbReference type="PANTHER" id="PTHR48100:SF1">
    <property type="entry name" value="HISTIDINE PHOSPHATASE FAMILY PROTEIN-RELATED"/>
    <property type="match status" value="1"/>
</dbReference>
<dbReference type="EC" id="5.4.2.12" evidence="3"/>
<dbReference type="InterPro" id="IPR050275">
    <property type="entry name" value="PGM_Phosphatase"/>
</dbReference>
<dbReference type="SUPFAM" id="SSF53254">
    <property type="entry name" value="Phosphoglycerate mutase-like"/>
    <property type="match status" value="1"/>
</dbReference>
<name>A0A839XYD5_9PSEU</name>
<dbReference type="Gene3D" id="3.40.50.1240">
    <property type="entry name" value="Phosphoglycerate mutase-like"/>
    <property type="match status" value="1"/>
</dbReference>
<keyword evidence="4" id="KW-1185">Reference proteome</keyword>
<dbReference type="Proteomes" id="UP000564573">
    <property type="component" value="Unassembled WGS sequence"/>
</dbReference>
<dbReference type="EMBL" id="JACIBS010000011">
    <property type="protein sequence ID" value="MBB3666098.1"/>
    <property type="molecule type" value="Genomic_DNA"/>
</dbReference>
<organism evidence="3 4">
    <name type="scientific">Prauserella sediminis</name>
    <dbReference type="NCBI Taxonomy" id="577680"/>
    <lineage>
        <taxon>Bacteria</taxon>
        <taxon>Bacillati</taxon>
        <taxon>Actinomycetota</taxon>
        <taxon>Actinomycetes</taxon>
        <taxon>Pseudonocardiales</taxon>
        <taxon>Pseudonocardiaceae</taxon>
        <taxon>Prauserella</taxon>
        <taxon>Prauserella salsuginis group</taxon>
    </lineage>
</organism>